<dbReference type="EMBL" id="ABVL01000013">
    <property type="protein sequence ID" value="EDY18416.1"/>
    <property type="molecule type" value="Genomic_DNA"/>
</dbReference>
<comment type="caution">
    <text evidence="1">The sequence shown here is derived from an EMBL/GenBank/DDBJ whole genome shotgun (WGS) entry which is preliminary data.</text>
</comment>
<evidence type="ECO:0000313" key="1">
    <source>
        <dbReference type="EMBL" id="EDY18416.1"/>
    </source>
</evidence>
<dbReference type="STRING" id="497964.CfE428DRAFT_4200"/>
<sequence length="89" mass="10173">MKTVTVTCDICAKPVTEDDMQPVKVVTRSPYKRLQIEFLVSLLPVQFDMNTAREWKLSEDEMSNAHICTDCVCEAAAKRVKEKPKARKK</sequence>
<organism evidence="1 2">
    <name type="scientific">Chthoniobacter flavus Ellin428</name>
    <dbReference type="NCBI Taxonomy" id="497964"/>
    <lineage>
        <taxon>Bacteria</taxon>
        <taxon>Pseudomonadati</taxon>
        <taxon>Verrucomicrobiota</taxon>
        <taxon>Spartobacteria</taxon>
        <taxon>Chthoniobacterales</taxon>
        <taxon>Chthoniobacteraceae</taxon>
        <taxon>Chthoniobacter</taxon>
    </lineage>
</organism>
<dbReference type="AlphaFoldDB" id="B4D5L1"/>
<dbReference type="Proteomes" id="UP000005824">
    <property type="component" value="Unassembled WGS sequence"/>
</dbReference>
<reference evidence="1 2" key="1">
    <citation type="journal article" date="2011" name="J. Bacteriol.">
        <title>Genome sequence of Chthoniobacter flavus Ellin428, an aerobic heterotrophic soil bacterium.</title>
        <authorList>
            <person name="Kant R."/>
            <person name="van Passel M.W."/>
            <person name="Palva A."/>
            <person name="Lucas S."/>
            <person name="Lapidus A."/>
            <person name="Glavina Del Rio T."/>
            <person name="Dalin E."/>
            <person name="Tice H."/>
            <person name="Bruce D."/>
            <person name="Goodwin L."/>
            <person name="Pitluck S."/>
            <person name="Larimer F.W."/>
            <person name="Land M.L."/>
            <person name="Hauser L."/>
            <person name="Sangwan P."/>
            <person name="de Vos W.M."/>
            <person name="Janssen P.H."/>
            <person name="Smidt H."/>
        </authorList>
    </citation>
    <scope>NUCLEOTIDE SEQUENCE [LARGE SCALE GENOMIC DNA]</scope>
    <source>
        <strain evidence="1 2">Ellin428</strain>
    </source>
</reference>
<gene>
    <name evidence="1" type="ORF">CfE428DRAFT_4200</name>
</gene>
<protein>
    <submittedName>
        <fullName evidence="1">Uncharacterized protein</fullName>
    </submittedName>
</protein>
<keyword evidence="2" id="KW-1185">Reference proteome</keyword>
<evidence type="ECO:0000313" key="2">
    <source>
        <dbReference type="Proteomes" id="UP000005824"/>
    </source>
</evidence>
<accession>B4D5L1</accession>
<name>B4D5L1_9BACT</name>
<dbReference type="InParanoid" id="B4D5L1"/>
<proteinExistence type="predicted"/>